<dbReference type="PROSITE" id="PS00099">
    <property type="entry name" value="THIOLASE_3"/>
    <property type="match status" value="1"/>
</dbReference>
<keyword evidence="4 10" id="KW-0808">Transferase</keyword>
<proteinExistence type="inferred from homology"/>
<evidence type="ECO:0000256" key="2">
    <source>
        <dbReference type="ARBA" id="ARBA00005189"/>
    </source>
</evidence>
<dbReference type="GO" id="GO:0005737">
    <property type="term" value="C:cytoplasm"/>
    <property type="evidence" value="ECO:0007669"/>
    <property type="project" value="UniProtKB-SubCell"/>
</dbReference>
<organism evidence="13 14">
    <name type="scientific">Caldinitratiruptor microaerophilus</name>
    <dbReference type="NCBI Taxonomy" id="671077"/>
    <lineage>
        <taxon>Bacteria</taxon>
        <taxon>Bacillati</taxon>
        <taxon>Bacillota</taxon>
        <taxon>Clostridia</taxon>
        <taxon>Eubacteriales</taxon>
        <taxon>Symbiobacteriaceae</taxon>
        <taxon>Caldinitratiruptor</taxon>
    </lineage>
</organism>
<comment type="similarity">
    <text evidence="3 10">Belongs to the thiolase-like superfamily. Thiolase family.</text>
</comment>
<evidence type="ECO:0000259" key="12">
    <source>
        <dbReference type="Pfam" id="PF02803"/>
    </source>
</evidence>
<evidence type="ECO:0000256" key="8">
    <source>
        <dbReference type="ARBA" id="ARBA00051550"/>
    </source>
</evidence>
<evidence type="ECO:0000256" key="5">
    <source>
        <dbReference type="ARBA" id="ARBA00023315"/>
    </source>
</evidence>
<dbReference type="AlphaFoldDB" id="A0AA35CIA3"/>
<evidence type="ECO:0000256" key="7">
    <source>
        <dbReference type="ARBA" id="ARBA00044137"/>
    </source>
</evidence>
<dbReference type="InterPro" id="IPR020617">
    <property type="entry name" value="Thiolase_C"/>
</dbReference>
<dbReference type="PROSITE" id="PS00098">
    <property type="entry name" value="THIOLASE_1"/>
    <property type="match status" value="1"/>
</dbReference>
<dbReference type="FunFam" id="3.40.47.10:FF:000010">
    <property type="entry name" value="Acetyl-CoA acetyltransferase (Thiolase)"/>
    <property type="match status" value="1"/>
</dbReference>
<feature type="active site" description="Proton acceptor" evidence="9">
    <location>
        <position position="376"/>
    </location>
</feature>
<dbReference type="CDD" id="cd00751">
    <property type="entry name" value="thiolase"/>
    <property type="match status" value="1"/>
</dbReference>
<dbReference type="InterPro" id="IPR016039">
    <property type="entry name" value="Thiolase-like"/>
</dbReference>
<dbReference type="InterPro" id="IPR002155">
    <property type="entry name" value="Thiolase"/>
</dbReference>
<feature type="active site" description="Proton acceptor" evidence="9">
    <location>
        <position position="346"/>
    </location>
</feature>
<keyword evidence="14" id="KW-1185">Reference proteome</keyword>
<dbReference type="SUPFAM" id="SSF53901">
    <property type="entry name" value="Thiolase-like"/>
    <property type="match status" value="2"/>
</dbReference>
<sequence>MQDAVIVAGVRTPIGKARGALATVRPDDLAALAIREVLARTPGLEPGEVEDVILGCAIPEGEQGMNVARIASALAGLPASVPAMTVNRFCSSGLEAIAMAAHRVMTGTVDVAVAGGVESMSRVYIPGFKIAPNPRLMESAPAYYMAMGHTAEEVARRFGIGREEQDAFGLESHRRAAAAIREGRFREEIVPVPVRRVRMDGGRPVAEERLVDTDEGVRTDTSMEALAALKPAFAAGGTVTAGNSSQMSDGAAAVVVMSARRAQELGLRPLAVFRGYATAGVDPDIMGIGPVLAVPKALRKAGVTLDQVDLIELNEAFASQSLYVIRELSLDPARVNPNGGAIALGHPLGCTGCRQTVTLMHEARRRGARYGVVTMCVGGGMGAAGVFEFVA</sequence>
<dbReference type="GO" id="GO:0003985">
    <property type="term" value="F:acetyl-CoA C-acetyltransferase activity"/>
    <property type="evidence" value="ECO:0007669"/>
    <property type="project" value="UniProtKB-EC"/>
</dbReference>
<evidence type="ECO:0000259" key="11">
    <source>
        <dbReference type="Pfam" id="PF00108"/>
    </source>
</evidence>
<evidence type="ECO:0000313" key="14">
    <source>
        <dbReference type="Proteomes" id="UP001163687"/>
    </source>
</evidence>
<evidence type="ECO:0000256" key="10">
    <source>
        <dbReference type="RuleBase" id="RU003557"/>
    </source>
</evidence>
<dbReference type="GO" id="GO:0010124">
    <property type="term" value="P:phenylacetate catabolic process"/>
    <property type="evidence" value="ECO:0007669"/>
    <property type="project" value="TreeGrafter"/>
</dbReference>
<keyword evidence="5 10" id="KW-0012">Acyltransferase</keyword>
<protein>
    <recommendedName>
        <fullName evidence="7">Acetyl-CoA acetyltransferase</fullName>
        <ecNumber evidence="6">2.3.1.16</ecNumber>
    </recommendedName>
</protein>
<reference evidence="13" key="1">
    <citation type="submission" date="2022-03" db="EMBL/GenBank/DDBJ databases">
        <title>Complete genome sequence of Caldinitratiruptor microaerophilus.</title>
        <authorList>
            <person name="Mukaiyama R."/>
            <person name="Nishiyama T."/>
            <person name="Ueda K."/>
        </authorList>
    </citation>
    <scope>NUCLEOTIDE SEQUENCE</scope>
    <source>
        <strain evidence="13">JCM 16183</strain>
    </source>
</reference>
<dbReference type="PROSITE" id="PS00737">
    <property type="entry name" value="THIOLASE_2"/>
    <property type="match status" value="1"/>
</dbReference>
<accession>A0AA35CIA3</accession>
<dbReference type="InterPro" id="IPR020613">
    <property type="entry name" value="Thiolase_CS"/>
</dbReference>
<comment type="pathway">
    <text evidence="2">Lipid metabolism.</text>
</comment>
<dbReference type="EC" id="2.3.1.16" evidence="6"/>
<feature type="active site" description="Acyl-thioester intermediate" evidence="9">
    <location>
        <position position="90"/>
    </location>
</feature>
<dbReference type="EMBL" id="AP025628">
    <property type="protein sequence ID" value="BDG58944.1"/>
    <property type="molecule type" value="Genomic_DNA"/>
</dbReference>
<dbReference type="NCBIfam" id="TIGR01930">
    <property type="entry name" value="AcCoA-C-Actrans"/>
    <property type="match status" value="1"/>
</dbReference>
<dbReference type="InterPro" id="IPR050215">
    <property type="entry name" value="Thiolase-like_sf_Thiolase"/>
</dbReference>
<dbReference type="PANTHER" id="PTHR43853:SF21">
    <property type="entry name" value="STEROID 3-KETOACYL-COA THIOLASE"/>
    <property type="match status" value="1"/>
</dbReference>
<dbReference type="InterPro" id="IPR020616">
    <property type="entry name" value="Thiolase_N"/>
</dbReference>
<name>A0AA35CIA3_9FIRM</name>
<comment type="catalytic activity">
    <reaction evidence="8">
        <text>2 acetyl-CoA = acetoacetyl-CoA + CoA</text>
        <dbReference type="Rhea" id="RHEA:21036"/>
        <dbReference type="ChEBI" id="CHEBI:57286"/>
        <dbReference type="ChEBI" id="CHEBI:57287"/>
        <dbReference type="ChEBI" id="CHEBI:57288"/>
        <dbReference type="EC" id="2.3.1.9"/>
    </reaction>
</comment>
<dbReference type="RefSeq" id="WP_264843069.1">
    <property type="nucleotide sequence ID" value="NZ_AP025628.1"/>
</dbReference>
<dbReference type="InterPro" id="IPR020610">
    <property type="entry name" value="Thiolase_AS"/>
</dbReference>
<comment type="subcellular location">
    <subcellularLocation>
        <location evidence="1">Cytoplasm</location>
    </subcellularLocation>
</comment>
<gene>
    <name evidence="13" type="ORF">caldi_00340</name>
</gene>
<feature type="domain" description="Thiolase C-terminal" evidence="12">
    <location>
        <begin position="268"/>
        <end position="388"/>
    </location>
</feature>
<dbReference type="Gene3D" id="3.40.47.10">
    <property type="match status" value="1"/>
</dbReference>
<dbReference type="Pfam" id="PF00108">
    <property type="entry name" value="Thiolase_N"/>
    <property type="match status" value="1"/>
</dbReference>
<evidence type="ECO:0000256" key="1">
    <source>
        <dbReference type="ARBA" id="ARBA00004496"/>
    </source>
</evidence>
<feature type="domain" description="Thiolase N-terminal" evidence="11">
    <location>
        <begin position="5"/>
        <end position="259"/>
    </location>
</feature>
<dbReference type="Pfam" id="PF02803">
    <property type="entry name" value="Thiolase_C"/>
    <property type="match status" value="1"/>
</dbReference>
<dbReference type="PANTHER" id="PTHR43853">
    <property type="entry name" value="3-KETOACYL-COA THIOLASE, PEROXISOMAL"/>
    <property type="match status" value="1"/>
</dbReference>
<dbReference type="PIRSF" id="PIRSF000429">
    <property type="entry name" value="Ac-CoA_Ac_transf"/>
    <property type="match status" value="1"/>
</dbReference>
<dbReference type="Proteomes" id="UP001163687">
    <property type="component" value="Chromosome"/>
</dbReference>
<evidence type="ECO:0000256" key="3">
    <source>
        <dbReference type="ARBA" id="ARBA00010982"/>
    </source>
</evidence>
<evidence type="ECO:0000256" key="9">
    <source>
        <dbReference type="PIRSR" id="PIRSR000429-1"/>
    </source>
</evidence>
<dbReference type="KEGG" id="cmic:caldi_00340"/>
<dbReference type="GO" id="GO:0006635">
    <property type="term" value="P:fatty acid beta-oxidation"/>
    <property type="evidence" value="ECO:0007669"/>
    <property type="project" value="TreeGrafter"/>
</dbReference>
<evidence type="ECO:0000256" key="4">
    <source>
        <dbReference type="ARBA" id="ARBA00022679"/>
    </source>
</evidence>
<dbReference type="InterPro" id="IPR020615">
    <property type="entry name" value="Thiolase_acyl_enz_int_AS"/>
</dbReference>
<evidence type="ECO:0000256" key="6">
    <source>
        <dbReference type="ARBA" id="ARBA00024073"/>
    </source>
</evidence>
<evidence type="ECO:0000313" key="13">
    <source>
        <dbReference type="EMBL" id="BDG58944.1"/>
    </source>
</evidence>